<comment type="caution">
    <text evidence="3">The sequence shown here is derived from an EMBL/GenBank/DDBJ whole genome shotgun (WGS) entry which is preliminary data.</text>
</comment>
<dbReference type="OrthoDB" id="3240501at2"/>
<gene>
    <name evidence="3" type="ORF">BBOU_1674</name>
</gene>
<protein>
    <submittedName>
        <fullName evidence="3">Uncharacterized protein</fullName>
    </submittedName>
</protein>
<proteinExistence type="predicted"/>
<dbReference type="RefSeq" id="WP_026503227.1">
    <property type="nucleotide sequence ID" value="NZ_JGYQ01000018.1"/>
</dbReference>
<evidence type="ECO:0000256" key="2">
    <source>
        <dbReference type="SAM" id="Phobius"/>
    </source>
</evidence>
<dbReference type="Proteomes" id="UP000029093">
    <property type="component" value="Unassembled WGS sequence"/>
</dbReference>
<keyword evidence="2" id="KW-1133">Transmembrane helix</keyword>
<evidence type="ECO:0000313" key="4">
    <source>
        <dbReference type="Proteomes" id="UP000029093"/>
    </source>
</evidence>
<feature type="region of interest" description="Disordered" evidence="1">
    <location>
        <begin position="40"/>
        <end position="66"/>
    </location>
</feature>
<evidence type="ECO:0000256" key="1">
    <source>
        <dbReference type="SAM" id="MobiDB-lite"/>
    </source>
</evidence>
<name>A0A086ZFA8_9BIFI</name>
<dbReference type="GeneID" id="303204773"/>
<keyword evidence="4" id="KW-1185">Reference proteome</keyword>
<keyword evidence="2" id="KW-0812">Transmembrane</keyword>
<accession>A0A086ZFA8</accession>
<feature type="compositionally biased region" description="Polar residues" evidence="1">
    <location>
        <begin position="41"/>
        <end position="54"/>
    </location>
</feature>
<dbReference type="AlphaFoldDB" id="A0A086ZFA8"/>
<reference evidence="3 4" key="1">
    <citation type="submission" date="2014-03" db="EMBL/GenBank/DDBJ databases">
        <title>Genomics of Bifidobacteria.</title>
        <authorList>
            <person name="Ventura M."/>
            <person name="Milani C."/>
            <person name="Lugli G.A."/>
        </authorList>
    </citation>
    <scope>NUCLEOTIDE SEQUENCE [LARGE SCALE GENOMIC DNA]</scope>
    <source>
        <strain evidence="3 4">LMG 10736</strain>
    </source>
</reference>
<organism evidence="3 4">
    <name type="scientific">Bifidobacterium boum</name>
    <dbReference type="NCBI Taxonomy" id="78343"/>
    <lineage>
        <taxon>Bacteria</taxon>
        <taxon>Bacillati</taxon>
        <taxon>Actinomycetota</taxon>
        <taxon>Actinomycetes</taxon>
        <taxon>Bifidobacteriales</taxon>
        <taxon>Bifidobacteriaceae</taxon>
        <taxon>Bifidobacterium</taxon>
    </lineage>
</organism>
<feature type="transmembrane region" description="Helical" evidence="2">
    <location>
        <begin position="16"/>
        <end position="34"/>
    </location>
</feature>
<keyword evidence="2" id="KW-0472">Membrane</keyword>
<sequence>MSRAREPRPWPKPVRWLAWLLAVMVVVALGMLTFKRPVLSGGNTAASPTPTVRATGSEGDKAASATGWKGLRAAGIPVPGTWSKQTGMTLFTKDSGVDTVKPESYYGKQVAGAPGPIDTALTSLDAILDPDTSQDDWQNTYVSILAADSSGQIQTMGGAPRYWWADRKFTPDMMCSPSSDHTLMLAYDTGSCTTDNTWQGKEHGAIQAIQYYQPGSTAFPVAEGMEATATDPQTLVARSYSTVAVPMDDGIWHITVYCPADPDMLLDKDANELGVTARQTDRLTEGMQGFGNPWRMTGIGTRQHPCRTVEIAVGGQLPYWFTGGTT</sequence>
<evidence type="ECO:0000313" key="3">
    <source>
        <dbReference type="EMBL" id="KFI45208.1"/>
    </source>
</evidence>
<dbReference type="EMBL" id="JGYQ01000018">
    <property type="protein sequence ID" value="KFI45208.1"/>
    <property type="molecule type" value="Genomic_DNA"/>
</dbReference>